<comment type="caution">
    <text evidence="4">The sequence shown here is derived from an EMBL/GenBank/DDBJ whole genome shotgun (WGS) entry which is preliminary data.</text>
</comment>
<dbReference type="PANTHER" id="PTHR15577:SF2">
    <property type="entry name" value="ZINC FINGER PROTEIN 318"/>
    <property type="match status" value="1"/>
</dbReference>
<feature type="compositionally biased region" description="Basic and acidic residues" evidence="2">
    <location>
        <begin position="520"/>
        <end position="633"/>
    </location>
</feature>
<gene>
    <name evidence="4" type="ORF">ABMA28_016006</name>
</gene>
<dbReference type="InterPro" id="IPR055309">
    <property type="entry name" value="Znf318-like"/>
</dbReference>
<feature type="compositionally biased region" description="Basic residues" evidence="2">
    <location>
        <begin position="32"/>
        <end position="42"/>
    </location>
</feature>
<feature type="region of interest" description="Disordered" evidence="2">
    <location>
        <begin position="416"/>
        <end position="678"/>
    </location>
</feature>
<feature type="compositionally biased region" description="Low complexity" evidence="2">
    <location>
        <begin position="474"/>
        <end position="486"/>
    </location>
</feature>
<feature type="domain" description="U1-type" evidence="3">
    <location>
        <begin position="364"/>
        <end position="398"/>
    </location>
</feature>
<feature type="domain" description="U1-type" evidence="3">
    <location>
        <begin position="293"/>
        <end position="327"/>
    </location>
</feature>
<reference evidence="4 5" key="1">
    <citation type="submission" date="2024-06" db="EMBL/GenBank/DDBJ databases">
        <title>A chromosome-level genome assembly of beet webworm, Loxostege sticticalis.</title>
        <authorList>
            <person name="Zhang Y."/>
        </authorList>
    </citation>
    <scope>NUCLEOTIDE SEQUENCE [LARGE SCALE GENOMIC DNA]</scope>
    <source>
        <strain evidence="4">AQ028</strain>
        <tissue evidence="4">Male pupae</tissue>
    </source>
</reference>
<evidence type="ECO:0000256" key="2">
    <source>
        <dbReference type="SAM" id="MobiDB-lite"/>
    </source>
</evidence>
<organism evidence="4 5">
    <name type="scientific">Loxostege sticticalis</name>
    <name type="common">Beet webworm moth</name>
    <dbReference type="NCBI Taxonomy" id="481309"/>
    <lineage>
        <taxon>Eukaryota</taxon>
        <taxon>Metazoa</taxon>
        <taxon>Ecdysozoa</taxon>
        <taxon>Arthropoda</taxon>
        <taxon>Hexapoda</taxon>
        <taxon>Insecta</taxon>
        <taxon>Pterygota</taxon>
        <taxon>Neoptera</taxon>
        <taxon>Endopterygota</taxon>
        <taxon>Lepidoptera</taxon>
        <taxon>Glossata</taxon>
        <taxon>Ditrysia</taxon>
        <taxon>Pyraloidea</taxon>
        <taxon>Crambidae</taxon>
        <taxon>Pyraustinae</taxon>
        <taxon>Loxostege</taxon>
    </lineage>
</organism>
<feature type="region of interest" description="Disordered" evidence="2">
    <location>
        <begin position="1"/>
        <end position="148"/>
    </location>
</feature>
<feature type="region of interest" description="Disordered" evidence="2">
    <location>
        <begin position="259"/>
        <end position="283"/>
    </location>
</feature>
<evidence type="ECO:0000313" key="5">
    <source>
        <dbReference type="Proteomes" id="UP001549921"/>
    </source>
</evidence>
<feature type="compositionally biased region" description="Pro residues" evidence="2">
    <location>
        <begin position="720"/>
        <end position="755"/>
    </location>
</feature>
<dbReference type="SMART" id="SM00451">
    <property type="entry name" value="ZnF_U1"/>
    <property type="match status" value="2"/>
</dbReference>
<name>A0ABD0T7A6_LOXSC</name>
<protein>
    <recommendedName>
        <fullName evidence="3">U1-type domain-containing protein</fullName>
    </recommendedName>
</protein>
<evidence type="ECO:0000313" key="4">
    <source>
        <dbReference type="EMBL" id="KAL0839241.1"/>
    </source>
</evidence>
<feature type="compositionally biased region" description="Low complexity" evidence="2">
    <location>
        <begin position="710"/>
        <end position="719"/>
    </location>
</feature>
<feature type="compositionally biased region" description="Basic residues" evidence="2">
    <location>
        <begin position="459"/>
        <end position="473"/>
    </location>
</feature>
<feature type="compositionally biased region" description="Basic and acidic residues" evidence="2">
    <location>
        <begin position="47"/>
        <end position="67"/>
    </location>
</feature>
<dbReference type="AlphaFoldDB" id="A0ABD0T7A6"/>
<accession>A0ABD0T7A6</accession>
<dbReference type="EMBL" id="JBEDNZ010000008">
    <property type="protein sequence ID" value="KAL0839241.1"/>
    <property type="molecule type" value="Genomic_DNA"/>
</dbReference>
<evidence type="ECO:0000259" key="3">
    <source>
        <dbReference type="SMART" id="SM00451"/>
    </source>
</evidence>
<proteinExistence type="predicted"/>
<dbReference type="Proteomes" id="UP001549921">
    <property type="component" value="Unassembled WGS sequence"/>
</dbReference>
<keyword evidence="1" id="KW-0175">Coiled coil</keyword>
<feature type="region of interest" description="Disordered" evidence="2">
    <location>
        <begin position="704"/>
        <end position="758"/>
    </location>
</feature>
<feature type="region of interest" description="Disordered" evidence="2">
    <location>
        <begin position="817"/>
        <end position="922"/>
    </location>
</feature>
<feature type="compositionally biased region" description="Basic and acidic residues" evidence="2">
    <location>
        <begin position="650"/>
        <end position="678"/>
    </location>
</feature>
<feature type="compositionally biased region" description="Basic and acidic residues" evidence="2">
    <location>
        <begin position="880"/>
        <end position="890"/>
    </location>
</feature>
<feature type="compositionally biased region" description="Basic and acidic residues" evidence="2">
    <location>
        <begin position="416"/>
        <end position="431"/>
    </location>
</feature>
<sequence>MSRDPRKPYGMAPRDRDRDRDRDRWLPAQYARRSRSRKRSRSRSPPMRRDIDSGRARSPRRNDKDVLDENILSEISKLPEPSELWEPTQNQEANFGNAPPPPPAFRAEPGNPNYQNYQPSYSGIYDDFPSAPSQIPPEIASWNQMSLPPPPAPAPAVFVSNIEDQIKKEAAIESEMRHQKAALSKQREDYIKKAGILKKELDTLKDQRNELRGDAKRSPSPDTKRFLKENTKLQLEIQNKLKTINNVVDMLNGIIGEEAQEVREDSDDSDRGSKRKSRSPSSTKKVNYVYYDPEMHWCRVCNEFPPTAKDYLNHLHSQAHHKMAAAHMEAPWHTVSGVNEGFPSYPSAPTKRTPIRGLQFFVPSTAWYCKLCDQFIGDLHCASAHLKSIQHSKNYTNFVEQNPHWETDWMSDRQKAFEKSRANKGKAEDKPQYTAHTITFHKDGFHTKRKDGSPPPPEKKRKKEKKKKSKRKQSSSSSSSSNSSSSDSDDEKAKKKKSKKKFEADEKTLSEWMSAIQAERLNDNDRKILDNLKNRLKIEKSDDKRRSPERSTQDREHSNSDSRKTRERERDSDRREHSSRDRRDTRDSRDSRDARDSRDTRDSRDARDSRDSRDDPRRRSPSHADVKKPEIKKMPFIGKMPVYKHLGKNIKAEEQKKEEQKKKEEEEASKKRREEMDAEIQKKVAEFKEKIARAQLERQAQVELPPPGIALPQQLGAAPPMAPAPPLPQVPVPQVPQVPPAYLPQPTPPPQPQAPNLPKDFQEALDIIFPSEVKQELAAQQDSIFGLPPGLPPGFPMQLGVPSFPPLFQPQMFGFDLNASLFPPRPQLYDTHVPLVPSPKPRPNKPKNDYKQKQKQQQQQQQQQKQQQQRQQQQQQKSSPKVEIKQEPKSEPQNNGPPAKNKEEMDDLAMLGIDASDVGANI</sequence>
<feature type="compositionally biased region" description="Basic and acidic residues" evidence="2">
    <location>
        <begin position="440"/>
        <end position="452"/>
    </location>
</feature>
<dbReference type="PANTHER" id="PTHR15577">
    <property type="entry name" value="ZINC FINGER CONTAINING PROTEIN"/>
    <property type="match status" value="1"/>
</dbReference>
<feature type="compositionally biased region" description="Basic and acidic residues" evidence="2">
    <location>
        <begin position="1"/>
        <end position="25"/>
    </location>
</feature>
<dbReference type="InterPro" id="IPR003604">
    <property type="entry name" value="Matrin/U1-like-C_Znf_C2H2"/>
</dbReference>
<feature type="coiled-coil region" evidence="1">
    <location>
        <begin position="187"/>
        <end position="214"/>
    </location>
</feature>
<evidence type="ECO:0000256" key="1">
    <source>
        <dbReference type="SAM" id="Coils"/>
    </source>
</evidence>
<feature type="compositionally biased region" description="Low complexity" evidence="2">
    <location>
        <begin position="855"/>
        <end position="877"/>
    </location>
</feature>